<name>A0A979GU09_CHIPD</name>
<dbReference type="PANTHER" id="PTHR32305">
    <property type="match status" value="1"/>
</dbReference>
<gene>
    <name evidence="2" type="ordered locus">Cpin_3008</name>
</gene>
<evidence type="ECO:0000313" key="3">
    <source>
        <dbReference type="Proteomes" id="UP000002215"/>
    </source>
</evidence>
<evidence type="ECO:0000256" key="1">
    <source>
        <dbReference type="SAM" id="MobiDB-lite"/>
    </source>
</evidence>
<feature type="compositionally biased region" description="Basic and acidic residues" evidence="1">
    <location>
        <begin position="893"/>
        <end position="902"/>
    </location>
</feature>
<dbReference type="PANTHER" id="PTHR32305:SF15">
    <property type="entry name" value="PROTEIN RHSA-RELATED"/>
    <property type="match status" value="1"/>
</dbReference>
<dbReference type="Gene3D" id="2.180.10.10">
    <property type="entry name" value="RHS repeat-associated core"/>
    <property type="match status" value="2"/>
</dbReference>
<dbReference type="EMBL" id="CP001699">
    <property type="protein sequence ID" value="ACU60484.1"/>
    <property type="molecule type" value="Genomic_DNA"/>
</dbReference>
<dbReference type="InterPro" id="IPR022385">
    <property type="entry name" value="Rhs_assc_core"/>
</dbReference>
<feature type="compositionally biased region" description="Basic and acidic residues" evidence="1">
    <location>
        <begin position="803"/>
        <end position="823"/>
    </location>
</feature>
<sequence>MNHYDAAGRVDSVKERINDNGPLETVAVTVYDELGRIKQKRLGITGTTVQLESVNYEHNLQDWMTSINKDYVNNVGSTSNWFGEQLSFDSGFSKLQYNGNIAGAKWKSRSDGLGRLYGYEYNTSQQLIRADFLQQNGGSSNWTNDQVDFSVNGISYDINGNILALKQVGMDGKTIKTIDSLKYGYLIGSNKLSYVTDKKNVANSRLGDFKEIDNNEGADYTYNSAGFITKDDNKDIATIYYNHNNIPAIVQDSGRGSIFYQTGGDGTILSKIVNDTSIAGYVDVTYYMDGFTYRNDTLEYINHPEGRTIPVIKNGILNGFKKEYFIKDHLGSTRVVLTTRSDTAIYAATMESSRSALENALFSNIDLTRSAKPSGYPNDPTTNPNDYLIRLNAQNGQKIGPGKALYVQAGDTIQVAVKAFYKSTAASTSYATPAQMLMSVVQAFLATGAVNGAHNATGPNAPIANTFSSTDYTTLLNQDPAQNLSDKPKAYLHVVAYDNQFKLIPENSYVRQVQGAPDAIQNLATIRYAIQKSGFVYIFVSNESAQDVFFDNLVINHTSGPLVQSMHYYPFGVSMAGISTQAFSAAGYSRNRILFAGKELQSKEYRDGGSLDWYDFGSRMYDPQIGRWMIVDPKANKMRRYSPYTFAFNNPIKFIDPDGMMPWSDYINLKGEKVAHREDGTNNVNLLLTKSKDEATVNRFIDNGYYLINPGQEMLSAMNEAYTSTEANGTEYYFEIGTRGVVSAVFQGLAREVPPQVTAQARANLVQRGDLYRMSGHTHPSRWNDAKDELLEMGLAEPSSRANRPDHTPGDLEDLQEHNDDRPNIVLGYKRGGDRKADPNNAMGGKMIPTIYRALGFFNQHGLFAEIDWDDFLKAMRKFEAERRKIEAFIRQQEEERRRRENNNNNNNPPPVR</sequence>
<evidence type="ECO:0000313" key="2">
    <source>
        <dbReference type="EMBL" id="ACU60484.1"/>
    </source>
</evidence>
<proteinExistence type="predicted"/>
<reference evidence="2 3" key="2">
    <citation type="journal article" date="2010" name="Stand. Genomic Sci.">
        <title>Complete genome sequence of Chitinophaga pinensis type strain (UQM 2034).</title>
        <authorList>
            <person name="Glavina Del Rio T."/>
            <person name="Abt B."/>
            <person name="Spring S."/>
            <person name="Lapidus A."/>
            <person name="Nolan M."/>
            <person name="Tice H."/>
            <person name="Copeland A."/>
            <person name="Cheng J.F."/>
            <person name="Chen F."/>
            <person name="Bruce D."/>
            <person name="Goodwin L."/>
            <person name="Pitluck S."/>
            <person name="Ivanova N."/>
            <person name="Mavromatis K."/>
            <person name="Mikhailova N."/>
            <person name="Pati A."/>
            <person name="Chen A."/>
            <person name="Palaniappan K."/>
            <person name="Land M."/>
            <person name="Hauser L."/>
            <person name="Chang Y.J."/>
            <person name="Jeffries C.D."/>
            <person name="Chain P."/>
            <person name="Saunders E."/>
            <person name="Detter J.C."/>
            <person name="Brettin T."/>
            <person name="Rohde M."/>
            <person name="Goker M."/>
            <person name="Bristow J."/>
            <person name="Eisen J.A."/>
            <person name="Markowitz V."/>
            <person name="Hugenholtz P."/>
            <person name="Kyrpides N.C."/>
            <person name="Klenk H.P."/>
            <person name="Lucas S."/>
        </authorList>
    </citation>
    <scope>NUCLEOTIDE SEQUENCE [LARGE SCALE GENOMIC DNA]</scope>
    <source>
        <strain evidence="3">ATCC 43595 / DSM 2588 / LMG 13176 / NBRC 15968 / NCIMB 11800 / UQM 2034</strain>
    </source>
</reference>
<dbReference type="NCBIfam" id="TIGR03696">
    <property type="entry name" value="Rhs_assc_core"/>
    <property type="match status" value="1"/>
</dbReference>
<organism evidence="2 3">
    <name type="scientific">Chitinophaga pinensis (strain ATCC 43595 / DSM 2588 / LMG 13176 / NBRC 15968 / NCIMB 11800 / UQM 2034)</name>
    <dbReference type="NCBI Taxonomy" id="485918"/>
    <lineage>
        <taxon>Bacteria</taxon>
        <taxon>Pseudomonadati</taxon>
        <taxon>Bacteroidota</taxon>
        <taxon>Chitinophagia</taxon>
        <taxon>Chitinophagales</taxon>
        <taxon>Chitinophagaceae</taxon>
        <taxon>Chitinophaga</taxon>
    </lineage>
</organism>
<feature type="region of interest" description="Disordered" evidence="1">
    <location>
        <begin position="893"/>
        <end position="913"/>
    </location>
</feature>
<reference evidence="3" key="1">
    <citation type="submission" date="2009-08" db="EMBL/GenBank/DDBJ databases">
        <title>The complete genome of Chitinophaga pinensis DSM 2588.</title>
        <authorList>
            <consortium name="US DOE Joint Genome Institute (JGI-PGF)"/>
            <person name="Lucas S."/>
            <person name="Copeland A."/>
            <person name="Lapidus A."/>
            <person name="Glavina del Rio T."/>
            <person name="Dalin E."/>
            <person name="Tice H."/>
            <person name="Bruce D."/>
            <person name="Goodwin L."/>
            <person name="Pitluck S."/>
            <person name="Kyrpides N."/>
            <person name="Mavromatis K."/>
            <person name="Ivanova N."/>
            <person name="Mikhailova N."/>
            <person name="Sims D."/>
            <person name="Meinche L."/>
            <person name="Brettin T."/>
            <person name="Detter J.C."/>
            <person name="Han C."/>
            <person name="Larimer F."/>
            <person name="Land M."/>
            <person name="Hauser L."/>
            <person name="Markowitz V."/>
            <person name="Cheng J.-F."/>
            <person name="Hugenholtz P."/>
            <person name="Woyke T."/>
            <person name="Wu D."/>
            <person name="Spring S."/>
            <person name="Klenk H.-P."/>
            <person name="Eisen J.A."/>
        </authorList>
    </citation>
    <scope>NUCLEOTIDE SEQUENCE [LARGE SCALE GENOMIC DNA]</scope>
    <source>
        <strain evidence="3">ATCC 43595 / DSM 2588 / LMG 13176 / NBRC 15968 / NCIMB 11800 / UQM 2034</strain>
    </source>
</reference>
<dbReference type="Proteomes" id="UP000002215">
    <property type="component" value="Chromosome"/>
</dbReference>
<evidence type="ECO:0008006" key="4">
    <source>
        <dbReference type="Google" id="ProtNLM"/>
    </source>
</evidence>
<dbReference type="RefSeq" id="WP_012790660.1">
    <property type="nucleotide sequence ID" value="NC_013132.1"/>
</dbReference>
<accession>A0A979GU09</accession>
<feature type="region of interest" description="Disordered" evidence="1">
    <location>
        <begin position="797"/>
        <end position="841"/>
    </location>
</feature>
<protein>
    <recommendedName>
        <fullName evidence="4">RHS repeat-associated core domain-containing protein</fullName>
    </recommendedName>
</protein>
<dbReference type="OrthoDB" id="976756at2"/>
<dbReference type="InterPro" id="IPR050708">
    <property type="entry name" value="T6SS_VgrG/RHS"/>
</dbReference>
<dbReference type="KEGG" id="cpi:Cpin_3008"/>
<dbReference type="AlphaFoldDB" id="A0A979GU09"/>